<dbReference type="InterPro" id="IPR049326">
    <property type="entry name" value="Rhodopsin_dom_fungi"/>
</dbReference>
<proteinExistence type="inferred from homology"/>
<feature type="transmembrane region" description="Helical" evidence="6">
    <location>
        <begin position="12"/>
        <end position="29"/>
    </location>
</feature>
<feature type="non-terminal residue" evidence="8">
    <location>
        <position position="303"/>
    </location>
</feature>
<keyword evidence="2 6" id="KW-0812">Transmembrane</keyword>
<feature type="non-terminal residue" evidence="8">
    <location>
        <position position="1"/>
    </location>
</feature>
<keyword evidence="9" id="KW-1185">Reference proteome</keyword>
<evidence type="ECO:0000256" key="1">
    <source>
        <dbReference type="ARBA" id="ARBA00004141"/>
    </source>
</evidence>
<evidence type="ECO:0000256" key="3">
    <source>
        <dbReference type="ARBA" id="ARBA00022989"/>
    </source>
</evidence>
<feature type="transmembrane region" description="Helical" evidence="6">
    <location>
        <begin position="92"/>
        <end position="113"/>
    </location>
</feature>
<feature type="transmembrane region" description="Helical" evidence="6">
    <location>
        <begin position="125"/>
        <end position="146"/>
    </location>
</feature>
<keyword evidence="3 6" id="KW-1133">Transmembrane helix</keyword>
<protein>
    <recommendedName>
        <fullName evidence="7">Rhodopsin domain-containing protein</fullName>
    </recommendedName>
</protein>
<dbReference type="AlphaFoldDB" id="A0A6A6XB26"/>
<sequence length="303" mass="34396">NGGGGSNTTQAPILLGISGALLFVSIILLSARLWSRQRPGSRLSLDDWTILGATILAIVQYALLAASVVYGLGRRSLFVPLPRRIISLELLFINQVFWYWSITLVKLSVACLLLRVKHTRRWKVFLYTIITIILAAAIVQTCFQFLQCRPFKVYWDPRVFRQGPVKCFDRRVINGNIVTFSGVQVALDLIFSFIPITFIRKLNRPRREKVFMCVLMALGIFASFAAIVRTMFLQGFYTSQDIFRTNVPIALWAVVELQIALIAATIPTLKNFMEQVLVKVGLFFYDEGTETQVRDRLVHFGLL</sequence>
<dbReference type="InterPro" id="IPR052337">
    <property type="entry name" value="SAT4-like"/>
</dbReference>
<organism evidence="8 9">
    <name type="scientific">Melanomma pulvis-pyrius CBS 109.77</name>
    <dbReference type="NCBI Taxonomy" id="1314802"/>
    <lineage>
        <taxon>Eukaryota</taxon>
        <taxon>Fungi</taxon>
        <taxon>Dikarya</taxon>
        <taxon>Ascomycota</taxon>
        <taxon>Pezizomycotina</taxon>
        <taxon>Dothideomycetes</taxon>
        <taxon>Pleosporomycetidae</taxon>
        <taxon>Pleosporales</taxon>
        <taxon>Melanommataceae</taxon>
        <taxon>Melanomma</taxon>
    </lineage>
</organism>
<feature type="transmembrane region" description="Helical" evidence="6">
    <location>
        <begin position="177"/>
        <end position="198"/>
    </location>
</feature>
<evidence type="ECO:0000313" key="8">
    <source>
        <dbReference type="EMBL" id="KAF2793659.1"/>
    </source>
</evidence>
<evidence type="ECO:0000256" key="5">
    <source>
        <dbReference type="ARBA" id="ARBA00038359"/>
    </source>
</evidence>
<dbReference type="GO" id="GO:0016020">
    <property type="term" value="C:membrane"/>
    <property type="evidence" value="ECO:0007669"/>
    <property type="project" value="UniProtKB-SubCell"/>
</dbReference>
<accession>A0A6A6XB26</accession>
<dbReference type="Pfam" id="PF20684">
    <property type="entry name" value="Fung_rhodopsin"/>
    <property type="match status" value="1"/>
</dbReference>
<feature type="domain" description="Rhodopsin" evidence="7">
    <location>
        <begin position="31"/>
        <end position="274"/>
    </location>
</feature>
<dbReference type="EMBL" id="MU001919">
    <property type="protein sequence ID" value="KAF2793659.1"/>
    <property type="molecule type" value="Genomic_DNA"/>
</dbReference>
<evidence type="ECO:0000256" key="4">
    <source>
        <dbReference type="ARBA" id="ARBA00023136"/>
    </source>
</evidence>
<evidence type="ECO:0000313" key="9">
    <source>
        <dbReference type="Proteomes" id="UP000799757"/>
    </source>
</evidence>
<feature type="transmembrane region" description="Helical" evidence="6">
    <location>
        <begin position="50"/>
        <end position="72"/>
    </location>
</feature>
<comment type="similarity">
    <text evidence="5">Belongs to the SAT4 family.</text>
</comment>
<evidence type="ECO:0000256" key="6">
    <source>
        <dbReference type="SAM" id="Phobius"/>
    </source>
</evidence>
<dbReference type="Proteomes" id="UP000799757">
    <property type="component" value="Unassembled WGS sequence"/>
</dbReference>
<feature type="transmembrane region" description="Helical" evidence="6">
    <location>
        <begin position="249"/>
        <end position="269"/>
    </location>
</feature>
<gene>
    <name evidence="8" type="ORF">K505DRAFT_188288</name>
</gene>
<dbReference type="PANTHER" id="PTHR33048:SF129">
    <property type="entry name" value="INTEGRAL MEMBRANE PROTEIN-RELATED"/>
    <property type="match status" value="1"/>
</dbReference>
<name>A0A6A6XB26_9PLEO</name>
<reference evidence="8" key="1">
    <citation type="journal article" date="2020" name="Stud. Mycol.">
        <title>101 Dothideomycetes genomes: a test case for predicting lifestyles and emergence of pathogens.</title>
        <authorList>
            <person name="Haridas S."/>
            <person name="Albert R."/>
            <person name="Binder M."/>
            <person name="Bloem J."/>
            <person name="Labutti K."/>
            <person name="Salamov A."/>
            <person name="Andreopoulos B."/>
            <person name="Baker S."/>
            <person name="Barry K."/>
            <person name="Bills G."/>
            <person name="Bluhm B."/>
            <person name="Cannon C."/>
            <person name="Castanera R."/>
            <person name="Culley D."/>
            <person name="Daum C."/>
            <person name="Ezra D."/>
            <person name="Gonzalez J."/>
            <person name="Henrissat B."/>
            <person name="Kuo A."/>
            <person name="Liang C."/>
            <person name="Lipzen A."/>
            <person name="Lutzoni F."/>
            <person name="Magnuson J."/>
            <person name="Mondo S."/>
            <person name="Nolan M."/>
            <person name="Ohm R."/>
            <person name="Pangilinan J."/>
            <person name="Park H.-J."/>
            <person name="Ramirez L."/>
            <person name="Alfaro M."/>
            <person name="Sun H."/>
            <person name="Tritt A."/>
            <person name="Yoshinaga Y."/>
            <person name="Zwiers L.-H."/>
            <person name="Turgeon B."/>
            <person name="Goodwin S."/>
            <person name="Spatafora J."/>
            <person name="Crous P."/>
            <person name="Grigoriev I."/>
        </authorList>
    </citation>
    <scope>NUCLEOTIDE SEQUENCE</scope>
    <source>
        <strain evidence="8">CBS 109.77</strain>
    </source>
</reference>
<dbReference type="OrthoDB" id="3897607at2759"/>
<keyword evidence="4 6" id="KW-0472">Membrane</keyword>
<comment type="subcellular location">
    <subcellularLocation>
        <location evidence="1">Membrane</location>
        <topology evidence="1">Multi-pass membrane protein</topology>
    </subcellularLocation>
</comment>
<dbReference type="PANTHER" id="PTHR33048">
    <property type="entry name" value="PTH11-LIKE INTEGRAL MEMBRANE PROTEIN (AFU_ORTHOLOGUE AFUA_5G11245)"/>
    <property type="match status" value="1"/>
</dbReference>
<feature type="transmembrane region" description="Helical" evidence="6">
    <location>
        <begin position="210"/>
        <end position="237"/>
    </location>
</feature>
<evidence type="ECO:0000256" key="2">
    <source>
        <dbReference type="ARBA" id="ARBA00022692"/>
    </source>
</evidence>
<evidence type="ECO:0000259" key="7">
    <source>
        <dbReference type="Pfam" id="PF20684"/>
    </source>
</evidence>